<evidence type="ECO:0000256" key="8">
    <source>
        <dbReference type="SAM" id="Phobius"/>
    </source>
</evidence>
<feature type="transmembrane region" description="Helical" evidence="8">
    <location>
        <begin position="354"/>
        <end position="372"/>
    </location>
</feature>
<comment type="caution">
    <text evidence="11">The sequence shown here is derived from an EMBL/GenBank/DDBJ whole genome shotgun (WGS) entry which is preliminary data.</text>
</comment>
<feature type="transmembrane region" description="Helical" evidence="8">
    <location>
        <begin position="204"/>
        <end position="225"/>
    </location>
</feature>
<dbReference type="SUPFAM" id="SSF160240">
    <property type="entry name" value="Cation efflux protein cytoplasmic domain-like"/>
    <property type="match status" value="1"/>
</dbReference>
<evidence type="ECO:0000256" key="4">
    <source>
        <dbReference type="ARBA" id="ARBA00022692"/>
    </source>
</evidence>
<dbReference type="InterPro" id="IPR058533">
    <property type="entry name" value="Cation_efflux_TM"/>
</dbReference>
<keyword evidence="12" id="KW-1185">Reference proteome</keyword>
<feature type="domain" description="Cation efflux protein transmembrane" evidence="9">
    <location>
        <begin position="179"/>
        <end position="382"/>
    </location>
</feature>
<dbReference type="Proteomes" id="UP000828390">
    <property type="component" value="Unassembled WGS sequence"/>
</dbReference>
<dbReference type="OrthoDB" id="78296at2759"/>
<dbReference type="AlphaFoldDB" id="A0A9D4H5W2"/>
<dbReference type="FunFam" id="1.20.1510.10:FF:000005">
    <property type="entry name" value="Putative Cation diffusion facilitator 1"/>
    <property type="match status" value="1"/>
</dbReference>
<comment type="subcellular location">
    <subcellularLocation>
        <location evidence="1">Endomembrane system</location>
        <topology evidence="1">Multi-pass membrane protein</topology>
    </subcellularLocation>
</comment>
<feature type="transmembrane region" description="Helical" evidence="8">
    <location>
        <begin position="177"/>
        <end position="198"/>
    </location>
</feature>
<keyword evidence="6" id="KW-0406">Ion transport</keyword>
<keyword evidence="4 8" id="KW-0812">Transmembrane</keyword>
<evidence type="ECO:0000256" key="2">
    <source>
        <dbReference type="ARBA" id="ARBA00008873"/>
    </source>
</evidence>
<evidence type="ECO:0000256" key="6">
    <source>
        <dbReference type="ARBA" id="ARBA00023065"/>
    </source>
</evidence>
<dbReference type="GO" id="GO:0012505">
    <property type="term" value="C:endomembrane system"/>
    <property type="evidence" value="ECO:0007669"/>
    <property type="project" value="UniProtKB-SubCell"/>
</dbReference>
<dbReference type="InterPro" id="IPR002524">
    <property type="entry name" value="Cation_efflux"/>
</dbReference>
<accession>A0A9D4H5W2</accession>
<feature type="domain" description="Cation efflux protein cytoplasmic" evidence="10">
    <location>
        <begin position="392"/>
        <end position="463"/>
    </location>
</feature>
<dbReference type="EMBL" id="JAIWYP010000005">
    <property type="protein sequence ID" value="KAH3827576.1"/>
    <property type="molecule type" value="Genomic_DNA"/>
</dbReference>
<dbReference type="GO" id="GO:0008324">
    <property type="term" value="F:monoatomic cation transmembrane transporter activity"/>
    <property type="evidence" value="ECO:0007669"/>
    <property type="project" value="InterPro"/>
</dbReference>
<dbReference type="InterPro" id="IPR050291">
    <property type="entry name" value="CDF_Transporter"/>
</dbReference>
<keyword evidence="5 8" id="KW-1133">Transmembrane helix</keyword>
<evidence type="ECO:0000259" key="10">
    <source>
        <dbReference type="Pfam" id="PF16916"/>
    </source>
</evidence>
<dbReference type="FunFam" id="3.30.70.1350:FF:000001">
    <property type="entry name" value="Metal tolerance protein 11"/>
    <property type="match status" value="1"/>
</dbReference>
<dbReference type="SUPFAM" id="SSF161111">
    <property type="entry name" value="Cation efflux protein transmembrane domain-like"/>
    <property type="match status" value="1"/>
</dbReference>
<dbReference type="InterPro" id="IPR027469">
    <property type="entry name" value="Cation_efflux_TMD_sf"/>
</dbReference>
<reference evidence="11" key="2">
    <citation type="submission" date="2020-11" db="EMBL/GenBank/DDBJ databases">
        <authorList>
            <person name="McCartney M.A."/>
            <person name="Auch B."/>
            <person name="Kono T."/>
            <person name="Mallez S."/>
            <person name="Becker A."/>
            <person name="Gohl D.M."/>
            <person name="Silverstein K.A.T."/>
            <person name="Koren S."/>
            <person name="Bechman K.B."/>
            <person name="Herman A."/>
            <person name="Abrahante J.E."/>
            <person name="Garbe J."/>
        </authorList>
    </citation>
    <scope>NUCLEOTIDE SEQUENCE</scope>
    <source>
        <strain evidence="11">Duluth1</strain>
        <tissue evidence="11">Whole animal</tissue>
    </source>
</reference>
<evidence type="ECO:0000256" key="1">
    <source>
        <dbReference type="ARBA" id="ARBA00004127"/>
    </source>
</evidence>
<dbReference type="PANTHER" id="PTHR43840:SF13">
    <property type="entry name" value="CATION EFFLUX PROTEIN CYTOPLASMIC DOMAIN-CONTAINING PROTEIN"/>
    <property type="match status" value="1"/>
</dbReference>
<evidence type="ECO:0000256" key="5">
    <source>
        <dbReference type="ARBA" id="ARBA00022989"/>
    </source>
</evidence>
<evidence type="ECO:0000313" key="11">
    <source>
        <dbReference type="EMBL" id="KAH3827576.1"/>
    </source>
</evidence>
<dbReference type="NCBIfam" id="TIGR01297">
    <property type="entry name" value="CDF"/>
    <property type="match status" value="1"/>
</dbReference>
<evidence type="ECO:0008006" key="13">
    <source>
        <dbReference type="Google" id="ProtNLM"/>
    </source>
</evidence>
<comment type="similarity">
    <text evidence="2">Belongs to the cation diffusion facilitator (CDF) transporter (TC 2.A.4) family. SLC30A subfamily.</text>
</comment>
<evidence type="ECO:0000256" key="3">
    <source>
        <dbReference type="ARBA" id="ARBA00022448"/>
    </source>
</evidence>
<keyword evidence="3" id="KW-0813">Transport</keyword>
<dbReference type="Pfam" id="PF01545">
    <property type="entry name" value="Cation_efflux"/>
    <property type="match status" value="1"/>
</dbReference>
<proteinExistence type="inferred from homology"/>
<dbReference type="PANTHER" id="PTHR43840">
    <property type="entry name" value="MITOCHONDRIAL METAL TRANSPORTER 1-RELATED"/>
    <property type="match status" value="1"/>
</dbReference>
<dbReference type="Gene3D" id="3.30.70.1350">
    <property type="entry name" value="Cation efflux protein, cytoplasmic domain"/>
    <property type="match status" value="1"/>
</dbReference>
<evidence type="ECO:0000256" key="7">
    <source>
        <dbReference type="ARBA" id="ARBA00023136"/>
    </source>
</evidence>
<dbReference type="Pfam" id="PF16916">
    <property type="entry name" value="ZT_dimer"/>
    <property type="match status" value="1"/>
</dbReference>
<feature type="transmembrane region" description="Helical" evidence="8">
    <location>
        <begin position="246"/>
        <end position="267"/>
    </location>
</feature>
<dbReference type="InterPro" id="IPR027470">
    <property type="entry name" value="Cation_efflux_CTD"/>
</dbReference>
<evidence type="ECO:0000259" key="9">
    <source>
        <dbReference type="Pfam" id="PF01545"/>
    </source>
</evidence>
<reference evidence="11" key="1">
    <citation type="journal article" date="2019" name="bioRxiv">
        <title>The Genome of the Zebra Mussel, Dreissena polymorpha: A Resource for Invasive Species Research.</title>
        <authorList>
            <person name="McCartney M.A."/>
            <person name="Auch B."/>
            <person name="Kono T."/>
            <person name="Mallez S."/>
            <person name="Zhang Y."/>
            <person name="Obille A."/>
            <person name="Becker A."/>
            <person name="Abrahante J.E."/>
            <person name="Garbe J."/>
            <person name="Badalamenti J.P."/>
            <person name="Herman A."/>
            <person name="Mangelson H."/>
            <person name="Liachko I."/>
            <person name="Sullivan S."/>
            <person name="Sone E.D."/>
            <person name="Koren S."/>
            <person name="Silverstein K.A.T."/>
            <person name="Beckman K.B."/>
            <person name="Gohl D.M."/>
        </authorList>
    </citation>
    <scope>NUCLEOTIDE SEQUENCE</scope>
    <source>
        <strain evidence="11">Duluth1</strain>
        <tissue evidence="11">Whole animal</tissue>
    </source>
</reference>
<feature type="transmembrane region" description="Helical" evidence="8">
    <location>
        <begin position="330"/>
        <end position="348"/>
    </location>
</feature>
<organism evidence="11 12">
    <name type="scientific">Dreissena polymorpha</name>
    <name type="common">Zebra mussel</name>
    <name type="synonym">Mytilus polymorpha</name>
    <dbReference type="NCBI Taxonomy" id="45954"/>
    <lineage>
        <taxon>Eukaryota</taxon>
        <taxon>Metazoa</taxon>
        <taxon>Spiralia</taxon>
        <taxon>Lophotrochozoa</taxon>
        <taxon>Mollusca</taxon>
        <taxon>Bivalvia</taxon>
        <taxon>Autobranchia</taxon>
        <taxon>Heteroconchia</taxon>
        <taxon>Euheterodonta</taxon>
        <taxon>Imparidentia</taxon>
        <taxon>Neoheterodontei</taxon>
        <taxon>Myida</taxon>
        <taxon>Dreissenoidea</taxon>
        <taxon>Dreissenidae</taxon>
        <taxon>Dreissena</taxon>
    </lineage>
</organism>
<dbReference type="InterPro" id="IPR036837">
    <property type="entry name" value="Cation_efflux_CTD_sf"/>
</dbReference>
<name>A0A9D4H5W2_DREPO</name>
<evidence type="ECO:0000313" key="12">
    <source>
        <dbReference type="Proteomes" id="UP000828390"/>
    </source>
</evidence>
<dbReference type="Gene3D" id="1.20.1510.10">
    <property type="entry name" value="Cation efflux protein transmembrane domain"/>
    <property type="match status" value="1"/>
</dbReference>
<feature type="transmembrane region" description="Helical" evidence="8">
    <location>
        <begin position="287"/>
        <end position="309"/>
    </location>
</feature>
<protein>
    <recommendedName>
        <fullName evidence="13">Cation efflux protein cytoplasmic domain-containing protein</fullName>
    </recommendedName>
</protein>
<sequence>MATMNGRPGADPEVTLRGAGLGQTFLAKKHSLGDVNVDETDQYVRRSQSLQLLQKYTSDNVDFDEGYLIGRRQSSVGNLARKSRSHVRITEVVSPYKMLFSAPRETESEVWKTPVSVFSAKKRGKAEDDKKLSRRMRSYYKDQDELIQAYEDIQLDGTSLQDTELADKQLQTCTERLAQLSLAVNLVLMVVKVVAVALSGSISIISSLVDSVVDLLSGIIIWWTSKAIKNRNIYVYPGGRSRLEPIAIVILSVIMSLASFQLIVESIQIIAEFARGKGSLPTMDLPTILIASGTVASKLVLFLLCFCLGRGSSSIRALAQDHRNDVLSNIVAVICGYFGSREFISVVSEDNVKYVDPLGAILISVYILVNWWRTGYEQIKMLTGHTADPNFLSKITWICLNHHREIIYIDTVRAFHYGNNFLVEVDIVLPEEMSLKMAHNIGEALQQKLEKFERVERAFVHLDYEIEHNPNEEHKVV</sequence>
<keyword evidence="7 8" id="KW-0472">Membrane</keyword>
<gene>
    <name evidence="11" type="ORF">DPMN_129513</name>
</gene>
<dbReference type="GO" id="GO:0016020">
    <property type="term" value="C:membrane"/>
    <property type="evidence" value="ECO:0007669"/>
    <property type="project" value="InterPro"/>
</dbReference>